<reference evidence="3" key="1">
    <citation type="submission" date="2018-02" db="EMBL/GenBank/DDBJ databases">
        <authorList>
            <person name="Vasarhelyi B.M."/>
            <person name="Deshmukh S."/>
            <person name="Balint B."/>
            <person name="Kukolya J."/>
        </authorList>
    </citation>
    <scope>NUCLEOTIDE SEQUENCE</scope>
    <source>
        <strain evidence="3">KB22</strain>
    </source>
</reference>
<protein>
    <submittedName>
        <fullName evidence="3">Phage shock protein A</fullName>
    </submittedName>
</protein>
<name>A0A928UVH9_9SPHI</name>
<evidence type="ECO:0000313" key="4">
    <source>
        <dbReference type="Proteomes" id="UP000616201"/>
    </source>
</evidence>
<organism evidence="3 4">
    <name type="scientific">Sphingobacterium hungaricum</name>
    <dbReference type="NCBI Taxonomy" id="2082723"/>
    <lineage>
        <taxon>Bacteria</taxon>
        <taxon>Pseudomonadati</taxon>
        <taxon>Bacteroidota</taxon>
        <taxon>Sphingobacteriia</taxon>
        <taxon>Sphingobacteriales</taxon>
        <taxon>Sphingobacteriaceae</taxon>
        <taxon>Sphingobacterium</taxon>
    </lineage>
</organism>
<comment type="similarity">
    <text evidence="1">Belongs to the PspA/Vipp/IM30 family.</text>
</comment>
<evidence type="ECO:0000256" key="2">
    <source>
        <dbReference type="SAM" id="Coils"/>
    </source>
</evidence>
<dbReference type="RefSeq" id="WP_196935422.1">
    <property type="nucleotide sequence ID" value="NZ_MU158698.1"/>
</dbReference>
<proteinExistence type="inferred from homology"/>
<evidence type="ECO:0000313" key="3">
    <source>
        <dbReference type="EMBL" id="MBE8713482.1"/>
    </source>
</evidence>
<dbReference type="EMBL" id="PRDK01000004">
    <property type="protein sequence ID" value="MBE8713482.1"/>
    <property type="molecule type" value="Genomic_DNA"/>
</dbReference>
<evidence type="ECO:0000256" key="1">
    <source>
        <dbReference type="ARBA" id="ARBA00043985"/>
    </source>
</evidence>
<keyword evidence="2" id="KW-0175">Coiled coil</keyword>
<sequence length="229" mass="25951">MNIFKRLLKIGQAEIHALVEKMEDPIALTEQGIRDMKQDLAESTESYAKVRALIIRSENRVVDKTNEADSYEEKAKKILGIAQAGEIDKNKAEQLVIEALQIKKDLLSEIANLQHEISNHKISAEEINNSLSVLKFNIAKWEKELSTLRAKQKVSATNKTANQQMAQIEANSTIQMLERMKAKAEEDQALAKAYNELAEQQINEKIDHSLERDKTIMAELETLKKKIGL</sequence>
<comment type="caution">
    <text evidence="3">The sequence shown here is derived from an EMBL/GenBank/DDBJ whole genome shotgun (WGS) entry which is preliminary data.</text>
</comment>
<feature type="coiled-coil region" evidence="2">
    <location>
        <begin position="54"/>
        <end position="203"/>
    </location>
</feature>
<dbReference type="Pfam" id="PF04012">
    <property type="entry name" value="PspA_IM30"/>
    <property type="match status" value="1"/>
</dbReference>
<gene>
    <name evidence="3" type="ORF">C4F49_07310</name>
</gene>
<dbReference type="AlphaFoldDB" id="A0A928UVH9"/>
<dbReference type="InterPro" id="IPR007157">
    <property type="entry name" value="PspA_VIPP1"/>
</dbReference>
<accession>A0A928UVH9</accession>
<keyword evidence="4" id="KW-1185">Reference proteome</keyword>
<dbReference type="Proteomes" id="UP000616201">
    <property type="component" value="Unassembled WGS sequence"/>
</dbReference>
<dbReference type="PANTHER" id="PTHR31088:SF6">
    <property type="entry name" value="PHAGE SHOCK PROTEIN A"/>
    <property type="match status" value="1"/>
</dbReference>
<dbReference type="PANTHER" id="PTHR31088">
    <property type="entry name" value="MEMBRANE-ASSOCIATED PROTEIN VIPP1, CHLOROPLASTIC"/>
    <property type="match status" value="1"/>
</dbReference>